<dbReference type="EMBL" id="JADQDC010000002">
    <property type="protein sequence ID" value="MBF9149904.1"/>
    <property type="molecule type" value="Genomic_DNA"/>
</dbReference>
<evidence type="ECO:0000313" key="9">
    <source>
        <dbReference type="Proteomes" id="UP000600799"/>
    </source>
</evidence>
<feature type="transmembrane region" description="Helical" evidence="6">
    <location>
        <begin position="215"/>
        <end position="235"/>
    </location>
</feature>
<dbReference type="Pfam" id="PF00892">
    <property type="entry name" value="EamA"/>
    <property type="match status" value="1"/>
</dbReference>
<proteinExistence type="inferred from homology"/>
<reference evidence="8 9" key="1">
    <citation type="submission" date="2020-11" db="EMBL/GenBank/DDBJ databases">
        <title>The genome sequence of Novosphingobium sp. 1Y9A.</title>
        <authorList>
            <person name="Liu Y."/>
        </authorList>
    </citation>
    <scope>NUCLEOTIDE SEQUENCE [LARGE SCALE GENOMIC DNA]</scope>
    <source>
        <strain evidence="8 9">1Y9A</strain>
    </source>
</reference>
<evidence type="ECO:0000256" key="5">
    <source>
        <dbReference type="ARBA" id="ARBA00023136"/>
    </source>
</evidence>
<feature type="transmembrane region" description="Helical" evidence="6">
    <location>
        <begin position="68"/>
        <end position="91"/>
    </location>
</feature>
<feature type="domain" description="EamA" evidence="7">
    <location>
        <begin position="7"/>
        <end position="139"/>
    </location>
</feature>
<feature type="transmembrane region" description="Helical" evidence="6">
    <location>
        <begin position="97"/>
        <end position="117"/>
    </location>
</feature>
<feature type="transmembrane region" description="Helical" evidence="6">
    <location>
        <begin position="179"/>
        <end position="203"/>
    </location>
</feature>
<keyword evidence="4 6" id="KW-1133">Transmembrane helix</keyword>
<evidence type="ECO:0000256" key="4">
    <source>
        <dbReference type="ARBA" id="ARBA00022989"/>
    </source>
</evidence>
<gene>
    <name evidence="8" type="ORF">I2488_02685</name>
</gene>
<comment type="similarity">
    <text evidence="2">Belongs to the drug/metabolite transporter (DMT) superfamily. 10 TMS drug/metabolite exporter (DME) (TC 2.A.7.3) family.</text>
</comment>
<feature type="transmembrane region" description="Helical" evidence="6">
    <location>
        <begin position="242"/>
        <end position="264"/>
    </location>
</feature>
<sequence length="300" mass="30983">MQESHRSGLLFALGGFALLSVGDVLVKSMAGAWPGTAIGALRYVFGAAGLGLILLIREGPKGFAFPKLRWQVLRGFSVAMSAMSFFSAVHLMPIGEATAISFTSPMITAILAALLLGEPMRRETWIATIVAFSGVLIILRPNLALLGPVALLPVVAATGMASLMVANRKVAGTGSALSMQFNVALIGAVFLCIGTAAGHFSGVHFFAVPALPTSVLIKSAIIAVSASCAHALIYLATTRAGAASIAPMTYVQLLMAGTFGWALFGERPDIVAAAGALIIVGAGLYLWRSGRPPSEPAMTD</sequence>
<dbReference type="SUPFAM" id="SSF103481">
    <property type="entry name" value="Multidrug resistance efflux transporter EmrE"/>
    <property type="match status" value="2"/>
</dbReference>
<protein>
    <submittedName>
        <fullName evidence="8">DMT family transporter</fullName>
    </submittedName>
</protein>
<evidence type="ECO:0000256" key="2">
    <source>
        <dbReference type="ARBA" id="ARBA00009853"/>
    </source>
</evidence>
<evidence type="ECO:0000259" key="7">
    <source>
        <dbReference type="Pfam" id="PF00892"/>
    </source>
</evidence>
<dbReference type="Proteomes" id="UP000600799">
    <property type="component" value="Unassembled WGS sequence"/>
</dbReference>
<evidence type="ECO:0000256" key="6">
    <source>
        <dbReference type="SAM" id="Phobius"/>
    </source>
</evidence>
<dbReference type="InterPro" id="IPR000620">
    <property type="entry name" value="EamA_dom"/>
</dbReference>
<keyword evidence="9" id="KW-1185">Reference proteome</keyword>
<keyword evidence="5 6" id="KW-0472">Membrane</keyword>
<dbReference type="PANTHER" id="PTHR22911:SF6">
    <property type="entry name" value="SOLUTE CARRIER FAMILY 35 MEMBER G1"/>
    <property type="match status" value="1"/>
</dbReference>
<comment type="caution">
    <text evidence="8">The sequence shown here is derived from an EMBL/GenBank/DDBJ whole genome shotgun (WGS) entry which is preliminary data.</text>
</comment>
<feature type="transmembrane region" description="Helical" evidence="6">
    <location>
        <begin position="149"/>
        <end position="167"/>
    </location>
</feature>
<dbReference type="InterPro" id="IPR037185">
    <property type="entry name" value="EmrE-like"/>
</dbReference>
<feature type="transmembrane region" description="Helical" evidence="6">
    <location>
        <begin position="270"/>
        <end position="287"/>
    </location>
</feature>
<organism evidence="8 9">
    <name type="scientific">Novosphingobium jiangmenense</name>
    <dbReference type="NCBI Taxonomy" id="2791981"/>
    <lineage>
        <taxon>Bacteria</taxon>
        <taxon>Pseudomonadati</taxon>
        <taxon>Pseudomonadota</taxon>
        <taxon>Alphaproteobacteria</taxon>
        <taxon>Sphingomonadales</taxon>
        <taxon>Sphingomonadaceae</taxon>
        <taxon>Novosphingobium</taxon>
    </lineage>
</organism>
<evidence type="ECO:0000256" key="1">
    <source>
        <dbReference type="ARBA" id="ARBA00004141"/>
    </source>
</evidence>
<evidence type="ECO:0000313" key="8">
    <source>
        <dbReference type="EMBL" id="MBF9149904.1"/>
    </source>
</evidence>
<accession>A0ABS0HD98</accession>
<dbReference type="PANTHER" id="PTHR22911">
    <property type="entry name" value="ACYL-MALONYL CONDENSING ENZYME-RELATED"/>
    <property type="match status" value="1"/>
</dbReference>
<feature type="transmembrane region" description="Helical" evidence="6">
    <location>
        <begin position="124"/>
        <end position="143"/>
    </location>
</feature>
<name>A0ABS0HD98_9SPHN</name>
<comment type="subcellular location">
    <subcellularLocation>
        <location evidence="1">Membrane</location>
        <topology evidence="1">Multi-pass membrane protein</topology>
    </subcellularLocation>
</comment>
<keyword evidence="3 6" id="KW-0812">Transmembrane</keyword>
<feature type="transmembrane region" description="Helical" evidence="6">
    <location>
        <begin position="32"/>
        <end position="56"/>
    </location>
</feature>
<evidence type="ECO:0000256" key="3">
    <source>
        <dbReference type="ARBA" id="ARBA00022692"/>
    </source>
</evidence>